<evidence type="ECO:0000256" key="5">
    <source>
        <dbReference type="ARBA" id="ARBA00022842"/>
    </source>
</evidence>
<comment type="cofactor">
    <cofactor evidence="11">
        <name>Mg(2+)</name>
        <dbReference type="ChEBI" id="CHEBI:18420"/>
    </cofactor>
</comment>
<evidence type="ECO:0000256" key="9">
    <source>
        <dbReference type="ARBA" id="ARBA00023209"/>
    </source>
</evidence>
<evidence type="ECO:0000256" key="6">
    <source>
        <dbReference type="ARBA" id="ARBA00022989"/>
    </source>
</evidence>
<feature type="transmembrane region" description="Helical" evidence="11">
    <location>
        <begin position="90"/>
        <end position="112"/>
    </location>
</feature>
<organism evidence="12 13">
    <name type="scientific">Methanooceanicella nereidis</name>
    <dbReference type="NCBI Taxonomy" id="2052831"/>
    <lineage>
        <taxon>Archaea</taxon>
        <taxon>Methanobacteriati</taxon>
        <taxon>Methanobacteriota</taxon>
        <taxon>Stenosarchaea group</taxon>
        <taxon>Methanomicrobia</taxon>
        <taxon>Methanocellales</taxon>
        <taxon>Methanocellaceae</taxon>
        <taxon>Methanooceanicella</taxon>
    </lineage>
</organism>
<dbReference type="GO" id="GO:0005886">
    <property type="term" value="C:plasma membrane"/>
    <property type="evidence" value="ECO:0007669"/>
    <property type="project" value="UniProtKB-SubCell"/>
</dbReference>
<protein>
    <recommendedName>
        <fullName evidence="11">CDP-archaeol synthase</fullName>
        <ecNumber evidence="11">2.7.7.67</ecNumber>
    </recommendedName>
    <alternativeName>
        <fullName evidence="11">CDP-2,3-bis-(O-geranylgeranyl)-sn-glycerol synthase</fullName>
    </alternativeName>
</protein>
<comment type="subcellular location">
    <subcellularLocation>
        <location evidence="11">Cell membrane</location>
        <topology evidence="11">Multi-pass membrane protein</topology>
    </subcellularLocation>
</comment>
<dbReference type="GO" id="GO:0043338">
    <property type="term" value="F:CDP-2,3-bis-(O-geranylgeranyl)-sn-glycerol synthase activity"/>
    <property type="evidence" value="ECO:0007669"/>
    <property type="project" value="UniProtKB-EC"/>
</dbReference>
<sequence>MIDLIILSLWFMLPAYIANPAAALFGGGKPVDLGKKFRDDRRILGDGKTYRGFIMGSMIGASVGALQLVIAPHIAPCFAEYVDPEAFTSISYLALITLPVGALIGDMAKSFIKRRMGYERGQMLPLADQLDFVIGAWILTYIVDPSWMLANFTIGIIITVLLITPILHLSTNIIGFKIGAKKEPW</sequence>
<keyword evidence="2 11" id="KW-0444">Lipid biosynthesis</keyword>
<dbReference type="InterPro" id="IPR032690">
    <property type="entry name" value="CarS"/>
</dbReference>
<comment type="similarity">
    <text evidence="11">Belongs to the CDP-archaeol synthase family.</text>
</comment>
<keyword evidence="13" id="KW-1185">Reference proteome</keyword>
<keyword evidence="8 11" id="KW-0472">Membrane</keyword>
<comment type="catalytic activity">
    <reaction evidence="11">
        <text>2,3-bis-O-(geranylgeranyl)-sn-glycerol 1-phosphate + CTP + H(+) = CDP-2,3-bis-O-(geranylgeranyl)-sn-glycerol + diphosphate</text>
        <dbReference type="Rhea" id="RHEA:25690"/>
        <dbReference type="ChEBI" id="CHEBI:15378"/>
        <dbReference type="ChEBI" id="CHEBI:33019"/>
        <dbReference type="ChEBI" id="CHEBI:37563"/>
        <dbReference type="ChEBI" id="CHEBI:58837"/>
        <dbReference type="ChEBI" id="CHEBI:58838"/>
        <dbReference type="EC" id="2.7.7.67"/>
    </reaction>
</comment>
<gene>
    <name evidence="11" type="primary">carS</name>
    <name evidence="12" type="ORF">CUJ83_05465</name>
</gene>
<dbReference type="NCBIfam" id="NF003114">
    <property type="entry name" value="PRK04032.1"/>
    <property type="match status" value="1"/>
</dbReference>
<dbReference type="EMBL" id="PGCK01000003">
    <property type="protein sequence ID" value="MCD1294447.1"/>
    <property type="molecule type" value="Genomic_DNA"/>
</dbReference>
<keyword evidence="7 11" id="KW-0443">Lipid metabolism</keyword>
<dbReference type="PANTHER" id="PTHR39650:SF1">
    <property type="entry name" value="CDP-ARCHAEOL SYNTHASE"/>
    <property type="match status" value="1"/>
</dbReference>
<evidence type="ECO:0000256" key="2">
    <source>
        <dbReference type="ARBA" id="ARBA00022516"/>
    </source>
</evidence>
<feature type="transmembrane region" description="Helical" evidence="11">
    <location>
        <begin position="124"/>
        <end position="143"/>
    </location>
</feature>
<dbReference type="Proteomes" id="UP001320159">
    <property type="component" value="Unassembled WGS sequence"/>
</dbReference>
<dbReference type="InterPro" id="IPR002726">
    <property type="entry name" value="CarS_archaea"/>
</dbReference>
<evidence type="ECO:0000313" key="13">
    <source>
        <dbReference type="Proteomes" id="UP001320159"/>
    </source>
</evidence>
<evidence type="ECO:0000256" key="1">
    <source>
        <dbReference type="ARBA" id="ARBA00022475"/>
    </source>
</evidence>
<keyword evidence="6 11" id="KW-1133">Transmembrane helix</keyword>
<proteinExistence type="inferred from homology"/>
<feature type="transmembrane region" description="Helical" evidence="11">
    <location>
        <begin position="6"/>
        <end position="28"/>
    </location>
</feature>
<reference evidence="12 13" key="1">
    <citation type="submission" date="2017-11" db="EMBL/GenBank/DDBJ databases">
        <title>Isolation and Characterization of Family Methanocellaceae Species from Potential Methane Hydrate Area Offshore Southwestern Taiwan.</title>
        <authorList>
            <person name="Zhang W.-L."/>
            <person name="Chen W.-C."/>
            <person name="Lai M.-C."/>
            <person name="Chen S.-C."/>
        </authorList>
    </citation>
    <scope>NUCLEOTIDE SEQUENCE [LARGE SCALE GENOMIC DNA]</scope>
    <source>
        <strain evidence="12 13">CWC-04</strain>
    </source>
</reference>
<dbReference type="HAMAP" id="MF_01117">
    <property type="entry name" value="CDP_archaeol_synth"/>
    <property type="match status" value="1"/>
</dbReference>
<comment type="pathway">
    <text evidence="11">Membrane lipid metabolism; glycerophospholipid metabolism.</text>
</comment>
<evidence type="ECO:0000256" key="4">
    <source>
        <dbReference type="ARBA" id="ARBA00022692"/>
    </source>
</evidence>
<evidence type="ECO:0000256" key="10">
    <source>
        <dbReference type="ARBA" id="ARBA00023264"/>
    </source>
</evidence>
<keyword evidence="4 11" id="KW-0812">Transmembrane</keyword>
<dbReference type="PANTHER" id="PTHR39650">
    <property type="entry name" value="CDP-ARCHAEOL SYNTHASE"/>
    <property type="match status" value="1"/>
</dbReference>
<dbReference type="GO" id="GO:0046474">
    <property type="term" value="P:glycerophospholipid biosynthetic process"/>
    <property type="evidence" value="ECO:0007669"/>
    <property type="project" value="UniProtKB-UniRule"/>
</dbReference>
<evidence type="ECO:0000256" key="11">
    <source>
        <dbReference type="HAMAP-Rule" id="MF_01117"/>
    </source>
</evidence>
<accession>A0AAP2W5S9</accession>
<feature type="transmembrane region" description="Helical" evidence="11">
    <location>
        <begin position="149"/>
        <end position="169"/>
    </location>
</feature>
<feature type="transmembrane region" description="Helical" evidence="11">
    <location>
        <begin position="49"/>
        <end position="70"/>
    </location>
</feature>
<dbReference type="Pfam" id="PF01864">
    <property type="entry name" value="CarS-like"/>
    <property type="match status" value="1"/>
</dbReference>
<keyword evidence="10 11" id="KW-1208">Phospholipid metabolism</keyword>
<comment type="function">
    <text evidence="11">Catalyzes the formation of CDP-2,3-bis-(O-geranylgeranyl)-sn-glycerol (CDP-archaeol) from 2,3-bis-(O-geranylgeranyl)-sn-glycerol 1-phosphate (DGGGP) and CTP. This reaction is the third ether-bond-formation step in the biosynthesis of archaeal membrane lipids.</text>
</comment>
<comment type="caution">
    <text evidence="12">The sequence shown here is derived from an EMBL/GenBank/DDBJ whole genome shotgun (WGS) entry which is preliminary data.</text>
</comment>
<keyword evidence="9 11" id="KW-0594">Phospholipid biosynthesis</keyword>
<name>A0AAP2W5S9_9EURY</name>
<dbReference type="EC" id="2.7.7.67" evidence="11"/>
<evidence type="ECO:0000256" key="8">
    <source>
        <dbReference type="ARBA" id="ARBA00023136"/>
    </source>
</evidence>
<evidence type="ECO:0000313" key="12">
    <source>
        <dbReference type="EMBL" id="MCD1294447.1"/>
    </source>
</evidence>
<evidence type="ECO:0000256" key="7">
    <source>
        <dbReference type="ARBA" id="ARBA00023098"/>
    </source>
</evidence>
<keyword evidence="1 11" id="KW-1003">Cell membrane</keyword>
<keyword evidence="5 11" id="KW-0460">Magnesium</keyword>
<evidence type="ECO:0000256" key="3">
    <source>
        <dbReference type="ARBA" id="ARBA00022679"/>
    </source>
</evidence>
<dbReference type="AlphaFoldDB" id="A0AAP2W5S9"/>
<keyword evidence="3 11" id="KW-0808">Transferase</keyword>